<organism evidence="1 2">
    <name type="scientific">Liparis tanakae</name>
    <name type="common">Tanaka's snailfish</name>
    <dbReference type="NCBI Taxonomy" id="230148"/>
    <lineage>
        <taxon>Eukaryota</taxon>
        <taxon>Metazoa</taxon>
        <taxon>Chordata</taxon>
        <taxon>Craniata</taxon>
        <taxon>Vertebrata</taxon>
        <taxon>Euteleostomi</taxon>
        <taxon>Actinopterygii</taxon>
        <taxon>Neopterygii</taxon>
        <taxon>Teleostei</taxon>
        <taxon>Neoteleostei</taxon>
        <taxon>Acanthomorphata</taxon>
        <taxon>Eupercaria</taxon>
        <taxon>Perciformes</taxon>
        <taxon>Cottioidei</taxon>
        <taxon>Cottales</taxon>
        <taxon>Liparidae</taxon>
        <taxon>Liparis</taxon>
    </lineage>
</organism>
<sequence>METSAFGVCKASPVTCMRPPHGNSSQCGSSHFDDGFVVQCAGRVLLSYITVCGVLAQQVPVPSLP</sequence>
<proteinExistence type="predicted"/>
<evidence type="ECO:0000313" key="2">
    <source>
        <dbReference type="Proteomes" id="UP000314294"/>
    </source>
</evidence>
<gene>
    <name evidence="1" type="ORF">EYF80_038153</name>
</gene>
<reference evidence="1 2" key="1">
    <citation type="submission" date="2019-03" db="EMBL/GenBank/DDBJ databases">
        <title>First draft genome of Liparis tanakae, snailfish: a comprehensive survey of snailfish specific genes.</title>
        <authorList>
            <person name="Kim W."/>
            <person name="Song I."/>
            <person name="Jeong J.-H."/>
            <person name="Kim D."/>
            <person name="Kim S."/>
            <person name="Ryu S."/>
            <person name="Song J.Y."/>
            <person name="Lee S.K."/>
        </authorList>
    </citation>
    <scope>NUCLEOTIDE SEQUENCE [LARGE SCALE GENOMIC DNA]</scope>
    <source>
        <tissue evidence="1">Muscle</tissue>
    </source>
</reference>
<accession>A0A4Z2GDJ2</accession>
<protein>
    <submittedName>
        <fullName evidence="1">Uncharacterized protein</fullName>
    </submittedName>
</protein>
<name>A0A4Z2GDJ2_9TELE</name>
<comment type="caution">
    <text evidence="1">The sequence shown here is derived from an EMBL/GenBank/DDBJ whole genome shotgun (WGS) entry which is preliminary data.</text>
</comment>
<keyword evidence="2" id="KW-1185">Reference proteome</keyword>
<dbReference type="Proteomes" id="UP000314294">
    <property type="component" value="Unassembled WGS sequence"/>
</dbReference>
<dbReference type="AlphaFoldDB" id="A0A4Z2GDJ2"/>
<dbReference type="EMBL" id="SRLO01000575">
    <property type="protein sequence ID" value="TNN51637.1"/>
    <property type="molecule type" value="Genomic_DNA"/>
</dbReference>
<evidence type="ECO:0000313" key="1">
    <source>
        <dbReference type="EMBL" id="TNN51637.1"/>
    </source>
</evidence>